<name>A0ABR3LQ19_9TELE</name>
<protein>
    <submittedName>
        <fullName evidence="1">Uncharacterized protein</fullName>
    </submittedName>
</protein>
<dbReference type="Proteomes" id="UP001558613">
    <property type="component" value="Unassembled WGS sequence"/>
</dbReference>
<gene>
    <name evidence="1" type="ORF">QQF64_013048</name>
</gene>
<proteinExistence type="predicted"/>
<accession>A0ABR3LQ19</accession>
<organism evidence="1 2">
    <name type="scientific">Cirrhinus molitorella</name>
    <name type="common">mud carp</name>
    <dbReference type="NCBI Taxonomy" id="172907"/>
    <lineage>
        <taxon>Eukaryota</taxon>
        <taxon>Metazoa</taxon>
        <taxon>Chordata</taxon>
        <taxon>Craniata</taxon>
        <taxon>Vertebrata</taxon>
        <taxon>Euteleostomi</taxon>
        <taxon>Actinopterygii</taxon>
        <taxon>Neopterygii</taxon>
        <taxon>Teleostei</taxon>
        <taxon>Ostariophysi</taxon>
        <taxon>Cypriniformes</taxon>
        <taxon>Cyprinidae</taxon>
        <taxon>Labeoninae</taxon>
        <taxon>Labeonini</taxon>
        <taxon>Cirrhinus</taxon>
    </lineage>
</organism>
<evidence type="ECO:0000313" key="2">
    <source>
        <dbReference type="Proteomes" id="UP001558613"/>
    </source>
</evidence>
<dbReference type="EMBL" id="JAYMGO010000019">
    <property type="protein sequence ID" value="KAL1254987.1"/>
    <property type="molecule type" value="Genomic_DNA"/>
</dbReference>
<reference evidence="1 2" key="1">
    <citation type="submission" date="2023-09" db="EMBL/GenBank/DDBJ databases">
        <authorList>
            <person name="Wang M."/>
        </authorList>
    </citation>
    <scope>NUCLEOTIDE SEQUENCE [LARGE SCALE GENOMIC DNA]</scope>
    <source>
        <strain evidence="1">GT-2023</strain>
        <tissue evidence="1">Liver</tissue>
    </source>
</reference>
<comment type="caution">
    <text evidence="1">The sequence shown here is derived from an EMBL/GenBank/DDBJ whole genome shotgun (WGS) entry which is preliminary data.</text>
</comment>
<evidence type="ECO:0000313" key="1">
    <source>
        <dbReference type="EMBL" id="KAL1254987.1"/>
    </source>
</evidence>
<sequence length="77" mass="8969">MFRFTFIHQRRTQGTKHFLLVFLGTGSEGALILVKADLVNRINKCFGLTQFQEGNQPLIKRPKSIRENFKEFKAKVE</sequence>
<keyword evidence="2" id="KW-1185">Reference proteome</keyword>